<name>A0ACB7NZS6_9PEZI</name>
<sequence length="122" mass="14085">MSNAIWSTDFENLRQLTFYDRWKSLKTSILPCTLFTLGSTQRWKMFPNLESIHFDIGATRYREVWRKTSLANRPTTRRKADREERRLVAVVPNEQILEEDLAGNEMTGAGAGTDSHTAGSYR</sequence>
<proteinExistence type="predicted"/>
<keyword evidence="2" id="KW-1185">Reference proteome</keyword>
<comment type="caution">
    <text evidence="1">The sequence shown here is derived from an EMBL/GenBank/DDBJ whole genome shotgun (WGS) entry which is preliminary data.</text>
</comment>
<accession>A0ACB7NZS6</accession>
<dbReference type="EMBL" id="JAGIZQ010000006">
    <property type="protein sequence ID" value="KAH6623107.1"/>
    <property type="molecule type" value="Genomic_DNA"/>
</dbReference>
<dbReference type="Proteomes" id="UP000724584">
    <property type="component" value="Unassembled WGS sequence"/>
</dbReference>
<protein>
    <submittedName>
        <fullName evidence="1">Uncharacterized protein</fullName>
    </submittedName>
</protein>
<gene>
    <name evidence="1" type="ORF">F5144DRAFT_605629</name>
</gene>
<organism evidence="1 2">
    <name type="scientific">Chaetomium tenue</name>
    <dbReference type="NCBI Taxonomy" id="1854479"/>
    <lineage>
        <taxon>Eukaryota</taxon>
        <taxon>Fungi</taxon>
        <taxon>Dikarya</taxon>
        <taxon>Ascomycota</taxon>
        <taxon>Pezizomycotina</taxon>
        <taxon>Sordariomycetes</taxon>
        <taxon>Sordariomycetidae</taxon>
        <taxon>Sordariales</taxon>
        <taxon>Chaetomiaceae</taxon>
        <taxon>Chaetomium</taxon>
    </lineage>
</organism>
<reference evidence="1 2" key="1">
    <citation type="journal article" date="2021" name="Nat. Commun.">
        <title>Genetic determinants of endophytism in the Arabidopsis root mycobiome.</title>
        <authorList>
            <person name="Mesny F."/>
            <person name="Miyauchi S."/>
            <person name="Thiergart T."/>
            <person name="Pickel B."/>
            <person name="Atanasova L."/>
            <person name="Karlsson M."/>
            <person name="Huettel B."/>
            <person name="Barry K.W."/>
            <person name="Haridas S."/>
            <person name="Chen C."/>
            <person name="Bauer D."/>
            <person name="Andreopoulos W."/>
            <person name="Pangilinan J."/>
            <person name="LaButti K."/>
            <person name="Riley R."/>
            <person name="Lipzen A."/>
            <person name="Clum A."/>
            <person name="Drula E."/>
            <person name="Henrissat B."/>
            <person name="Kohler A."/>
            <person name="Grigoriev I.V."/>
            <person name="Martin F.M."/>
            <person name="Hacquard S."/>
        </authorList>
    </citation>
    <scope>NUCLEOTIDE SEQUENCE [LARGE SCALE GENOMIC DNA]</scope>
    <source>
        <strain evidence="1 2">MPI-SDFR-AT-0079</strain>
    </source>
</reference>
<evidence type="ECO:0000313" key="1">
    <source>
        <dbReference type="EMBL" id="KAH6623107.1"/>
    </source>
</evidence>
<evidence type="ECO:0000313" key="2">
    <source>
        <dbReference type="Proteomes" id="UP000724584"/>
    </source>
</evidence>